<proteinExistence type="predicted"/>
<feature type="region of interest" description="Disordered" evidence="1">
    <location>
        <begin position="22"/>
        <end position="51"/>
    </location>
</feature>
<keyword evidence="3" id="KW-0378">Hydrolase</keyword>
<feature type="domain" description="USP" evidence="2">
    <location>
        <begin position="1"/>
        <end position="304"/>
    </location>
</feature>
<comment type="caution">
    <text evidence="3">The sequence shown here is derived from an EMBL/GenBank/DDBJ whole genome shotgun (WGS) entry which is preliminary data.</text>
</comment>
<dbReference type="PANTHER" id="PTHR24006">
    <property type="entry name" value="UBIQUITIN CARBOXYL-TERMINAL HYDROLASE"/>
    <property type="match status" value="1"/>
</dbReference>
<name>A0A9K3PNG8_9STRA</name>
<dbReference type="GO" id="GO:0004843">
    <property type="term" value="F:cysteine-type deubiquitinase activity"/>
    <property type="evidence" value="ECO:0007669"/>
    <property type="project" value="InterPro"/>
</dbReference>
<gene>
    <name evidence="3" type="ORF">IV203_010809</name>
</gene>
<dbReference type="Pfam" id="PF00443">
    <property type="entry name" value="UCH"/>
    <property type="match status" value="1"/>
</dbReference>
<sequence length="366" mass="40965">MNAQLQCAFHIPAVRNIVLSSEGETRNEVTESSPDDSTLVEDSELSPQPSEASLATKELFDGMIKAAETKAAAFLPRTFCIRLGIPPMVQQDSQEFWKLLLPAIGMEKLADLYKGVYVDYITALDGSGRERRRDEVFLDLSLDVSKSSDLISSLRQDFGEPELLSVSEGNGWRPEKGADKVDAHKGSSLVAKGLPSILQFHLKRFNYDWETDKTTKINKRFTFPEDLDLSSVCSELNEGEADLVRYVLQSVVVHVGEYGVGHYYSYVRPDMDSDSWYRFNDDVVEKVSFQEVIDDVYGGATQRDDASASTGDDKGFLRGLRRIFGRRKGVLFGWGGKTSNAYVVQYVRKDDLPFLYGRSTAGKDKI</sequence>
<dbReference type="InterPro" id="IPR018200">
    <property type="entry name" value="USP_CS"/>
</dbReference>
<reference evidence="3" key="2">
    <citation type="submission" date="2021-04" db="EMBL/GenBank/DDBJ databases">
        <authorList>
            <person name="Podell S."/>
        </authorList>
    </citation>
    <scope>NUCLEOTIDE SEQUENCE</scope>
    <source>
        <strain evidence="3">Hildebrandi</strain>
    </source>
</reference>
<dbReference type="InterPro" id="IPR001394">
    <property type="entry name" value="Peptidase_C19_UCH"/>
</dbReference>
<dbReference type="EMBL" id="JAGRRH010000018">
    <property type="protein sequence ID" value="KAG7351449.1"/>
    <property type="molecule type" value="Genomic_DNA"/>
</dbReference>
<reference evidence="3" key="1">
    <citation type="journal article" date="2021" name="Sci. Rep.">
        <title>Diploid genomic architecture of Nitzschia inconspicua, an elite biomass production diatom.</title>
        <authorList>
            <person name="Oliver A."/>
            <person name="Podell S."/>
            <person name="Pinowska A."/>
            <person name="Traller J.C."/>
            <person name="Smith S.R."/>
            <person name="McClure R."/>
            <person name="Beliaev A."/>
            <person name="Bohutskyi P."/>
            <person name="Hill E.A."/>
            <person name="Rabines A."/>
            <person name="Zheng H."/>
            <person name="Allen L.Z."/>
            <person name="Kuo A."/>
            <person name="Grigoriev I.V."/>
            <person name="Allen A.E."/>
            <person name="Hazlebeck D."/>
            <person name="Allen E.E."/>
        </authorList>
    </citation>
    <scope>NUCLEOTIDE SEQUENCE</scope>
    <source>
        <strain evidence="3">Hildebrandi</strain>
    </source>
</reference>
<dbReference type="InterPro" id="IPR028889">
    <property type="entry name" value="USP"/>
</dbReference>
<dbReference type="GO" id="GO:0005829">
    <property type="term" value="C:cytosol"/>
    <property type="evidence" value="ECO:0007669"/>
    <property type="project" value="TreeGrafter"/>
</dbReference>
<dbReference type="Proteomes" id="UP000693970">
    <property type="component" value="Unassembled WGS sequence"/>
</dbReference>
<dbReference type="GO" id="GO:0005634">
    <property type="term" value="C:nucleus"/>
    <property type="evidence" value="ECO:0007669"/>
    <property type="project" value="TreeGrafter"/>
</dbReference>
<evidence type="ECO:0000259" key="2">
    <source>
        <dbReference type="PROSITE" id="PS50235"/>
    </source>
</evidence>
<organism evidence="3 4">
    <name type="scientific">Nitzschia inconspicua</name>
    <dbReference type="NCBI Taxonomy" id="303405"/>
    <lineage>
        <taxon>Eukaryota</taxon>
        <taxon>Sar</taxon>
        <taxon>Stramenopiles</taxon>
        <taxon>Ochrophyta</taxon>
        <taxon>Bacillariophyta</taxon>
        <taxon>Bacillariophyceae</taxon>
        <taxon>Bacillariophycidae</taxon>
        <taxon>Bacillariales</taxon>
        <taxon>Bacillariaceae</taxon>
        <taxon>Nitzschia</taxon>
    </lineage>
</organism>
<accession>A0A9K3PNG8</accession>
<evidence type="ECO:0000256" key="1">
    <source>
        <dbReference type="SAM" id="MobiDB-lite"/>
    </source>
</evidence>
<dbReference type="PROSITE" id="PS00973">
    <property type="entry name" value="USP_2"/>
    <property type="match status" value="1"/>
</dbReference>
<evidence type="ECO:0000313" key="3">
    <source>
        <dbReference type="EMBL" id="KAG7351449.1"/>
    </source>
</evidence>
<dbReference type="PROSITE" id="PS50235">
    <property type="entry name" value="USP_3"/>
    <property type="match status" value="1"/>
</dbReference>
<dbReference type="InterPro" id="IPR050164">
    <property type="entry name" value="Peptidase_C19"/>
</dbReference>
<dbReference type="GO" id="GO:0016579">
    <property type="term" value="P:protein deubiquitination"/>
    <property type="evidence" value="ECO:0007669"/>
    <property type="project" value="InterPro"/>
</dbReference>
<evidence type="ECO:0000313" key="4">
    <source>
        <dbReference type="Proteomes" id="UP000693970"/>
    </source>
</evidence>
<dbReference type="AlphaFoldDB" id="A0A9K3PNG8"/>
<protein>
    <submittedName>
        <fullName evidence="3">Ubiquitin carboxyl-terminal hydrolase</fullName>
    </submittedName>
</protein>
<keyword evidence="4" id="KW-1185">Reference proteome</keyword>
<dbReference type="OrthoDB" id="289038at2759"/>